<proteinExistence type="inferred from homology"/>
<comment type="caution">
    <text evidence="7">The sequence shown here is derived from an EMBL/GenBank/DDBJ whole genome shotgun (WGS) entry which is preliminary data.</text>
</comment>
<evidence type="ECO:0000256" key="1">
    <source>
        <dbReference type="ARBA" id="ARBA00022617"/>
    </source>
</evidence>
<evidence type="ECO:0000256" key="2">
    <source>
        <dbReference type="ARBA" id="ARBA00022723"/>
    </source>
</evidence>
<keyword evidence="5" id="KW-1133">Transmembrane helix</keyword>
<dbReference type="GO" id="GO:0020037">
    <property type="term" value="F:heme binding"/>
    <property type="evidence" value="ECO:0007669"/>
    <property type="project" value="TreeGrafter"/>
</dbReference>
<accession>A0A1G2M322</accession>
<dbReference type="Gene3D" id="3.10.120.10">
    <property type="entry name" value="Cytochrome b5-like heme/steroid binding domain"/>
    <property type="match status" value="1"/>
</dbReference>
<evidence type="ECO:0000256" key="4">
    <source>
        <dbReference type="ARBA" id="ARBA00038168"/>
    </source>
</evidence>
<evidence type="ECO:0000313" key="7">
    <source>
        <dbReference type="EMBL" id="OHA18278.1"/>
    </source>
</evidence>
<protein>
    <recommendedName>
        <fullName evidence="6">Cytochrome b5 heme-binding domain-containing protein</fullName>
    </recommendedName>
</protein>
<gene>
    <name evidence="7" type="ORF">A2664_02340</name>
</gene>
<evidence type="ECO:0000259" key="6">
    <source>
        <dbReference type="PROSITE" id="PS50255"/>
    </source>
</evidence>
<evidence type="ECO:0000313" key="8">
    <source>
        <dbReference type="Proteomes" id="UP000178873"/>
    </source>
</evidence>
<dbReference type="PANTHER" id="PTHR19359">
    <property type="entry name" value="CYTOCHROME B5"/>
    <property type="match status" value="1"/>
</dbReference>
<evidence type="ECO:0000256" key="5">
    <source>
        <dbReference type="SAM" id="Phobius"/>
    </source>
</evidence>
<sequence>MSKINIIGGIIVVLAVVGAVYYTNRPAEYPIDPVTATSTTTQSGEEQSYTFAEVTTHNSSASCWSAINSNVYDLTSWIGKHPGGPSAIKSICGKDGSEAFNGQHGGQPQQASVLEGFYIGKLDTQ</sequence>
<dbReference type="GO" id="GO:0016020">
    <property type="term" value="C:membrane"/>
    <property type="evidence" value="ECO:0007669"/>
    <property type="project" value="TreeGrafter"/>
</dbReference>
<evidence type="ECO:0000256" key="3">
    <source>
        <dbReference type="ARBA" id="ARBA00023004"/>
    </source>
</evidence>
<feature type="domain" description="Cytochrome b5 heme-binding" evidence="6">
    <location>
        <begin position="46"/>
        <end position="123"/>
    </location>
</feature>
<dbReference type="PANTHER" id="PTHR19359:SF95">
    <property type="entry name" value="CYTOCHROME B5 TYPE B"/>
    <property type="match status" value="1"/>
</dbReference>
<reference evidence="7 8" key="1">
    <citation type="journal article" date="2016" name="Nat. Commun.">
        <title>Thousands of microbial genomes shed light on interconnected biogeochemical processes in an aquifer system.</title>
        <authorList>
            <person name="Anantharaman K."/>
            <person name="Brown C.T."/>
            <person name="Hug L.A."/>
            <person name="Sharon I."/>
            <person name="Castelle C.J."/>
            <person name="Probst A.J."/>
            <person name="Thomas B.C."/>
            <person name="Singh A."/>
            <person name="Wilkins M.J."/>
            <person name="Karaoz U."/>
            <person name="Brodie E.L."/>
            <person name="Williams K.H."/>
            <person name="Hubbard S.S."/>
            <person name="Banfield J.F."/>
        </authorList>
    </citation>
    <scope>NUCLEOTIDE SEQUENCE [LARGE SCALE GENOMIC DNA]</scope>
</reference>
<dbReference type="PROSITE" id="PS50255">
    <property type="entry name" value="CYTOCHROME_B5_2"/>
    <property type="match status" value="1"/>
</dbReference>
<name>A0A1G2M322_9BACT</name>
<dbReference type="SMART" id="SM01117">
    <property type="entry name" value="Cyt-b5"/>
    <property type="match status" value="1"/>
</dbReference>
<keyword evidence="2" id="KW-0479">Metal-binding</keyword>
<dbReference type="InterPro" id="IPR036400">
    <property type="entry name" value="Cyt_B5-like_heme/steroid_sf"/>
</dbReference>
<dbReference type="SUPFAM" id="SSF55856">
    <property type="entry name" value="Cytochrome b5-like heme/steroid binding domain"/>
    <property type="match status" value="1"/>
</dbReference>
<keyword evidence="3" id="KW-0408">Iron</keyword>
<keyword evidence="5" id="KW-0472">Membrane</keyword>
<dbReference type="PRINTS" id="PR00363">
    <property type="entry name" value="CYTOCHROMEB5"/>
</dbReference>
<dbReference type="InterPro" id="IPR001199">
    <property type="entry name" value="Cyt_B5-like_heme/steroid-bd"/>
</dbReference>
<dbReference type="STRING" id="1802301.A2664_02340"/>
<dbReference type="EMBL" id="MHRF01000007">
    <property type="protein sequence ID" value="OHA18278.1"/>
    <property type="molecule type" value="Genomic_DNA"/>
</dbReference>
<dbReference type="GO" id="GO:0046872">
    <property type="term" value="F:metal ion binding"/>
    <property type="evidence" value="ECO:0007669"/>
    <property type="project" value="UniProtKB-KW"/>
</dbReference>
<feature type="transmembrane region" description="Helical" evidence="5">
    <location>
        <begin position="6"/>
        <end position="23"/>
    </location>
</feature>
<keyword evidence="5" id="KW-0812">Transmembrane</keyword>
<organism evidence="7 8">
    <name type="scientific">Candidatus Taylorbacteria bacterium RIFCSPHIGHO2_01_FULL_46_22b</name>
    <dbReference type="NCBI Taxonomy" id="1802301"/>
    <lineage>
        <taxon>Bacteria</taxon>
        <taxon>Candidatus Tayloriibacteriota</taxon>
    </lineage>
</organism>
<dbReference type="AlphaFoldDB" id="A0A1G2M322"/>
<keyword evidence="1" id="KW-0349">Heme</keyword>
<dbReference type="InterPro" id="IPR050668">
    <property type="entry name" value="Cytochrome_b5"/>
</dbReference>
<comment type="similarity">
    <text evidence="4">Belongs to the cytochrome b5 family.</text>
</comment>
<dbReference type="Pfam" id="PF00173">
    <property type="entry name" value="Cyt-b5"/>
    <property type="match status" value="1"/>
</dbReference>
<dbReference type="Proteomes" id="UP000178873">
    <property type="component" value="Unassembled WGS sequence"/>
</dbReference>